<dbReference type="RefSeq" id="WP_168135225.1">
    <property type="nucleotide sequence ID" value="NZ_JAAVJH010000009.1"/>
</dbReference>
<sequence>MAHATVSAATSDRSIIAREATHFGRLAAEWWDPAGTSAMLHRLNPVRLGYIRAAADRHWDGDDAGFAPLAGRRALDMGCGAGLLAEPLARLGAAVTAVDAAEESVAVARAHAGRRGLSIDYRVGGTDAVAGEAFDLVCSLEVVEHVADPAAFVAALAAGVAPGGLLVMSTPNRTFWSRVALVEGAERLGAIPRGTHDWDRFLTPAELTAMLEDAGMRVDDVTGMTLGATGFTLGASTALDYFVTATRR</sequence>
<proteinExistence type="inferred from homology"/>
<dbReference type="InterPro" id="IPR029063">
    <property type="entry name" value="SAM-dependent_MTases_sf"/>
</dbReference>
<organism evidence="6 7">
    <name type="scientific">Sphingomonas corticis</name>
    <dbReference type="NCBI Taxonomy" id="2722791"/>
    <lineage>
        <taxon>Bacteria</taxon>
        <taxon>Pseudomonadati</taxon>
        <taxon>Pseudomonadota</taxon>
        <taxon>Alphaproteobacteria</taxon>
        <taxon>Sphingomonadales</taxon>
        <taxon>Sphingomonadaceae</taxon>
        <taxon>Sphingomonas</taxon>
    </lineage>
</organism>
<keyword evidence="7" id="KW-1185">Reference proteome</keyword>
<dbReference type="NCBIfam" id="TIGR01983">
    <property type="entry name" value="UbiG"/>
    <property type="match status" value="1"/>
</dbReference>
<dbReference type="InterPro" id="IPR010233">
    <property type="entry name" value="UbiG_MeTrfase"/>
</dbReference>
<keyword evidence="1 5" id="KW-0489">Methyltransferase</keyword>
<dbReference type="GO" id="GO:0032259">
    <property type="term" value="P:methylation"/>
    <property type="evidence" value="ECO:0007669"/>
    <property type="project" value="UniProtKB-KW"/>
</dbReference>
<comment type="pathway">
    <text evidence="5">Cofactor biosynthesis; ubiquinone biosynthesis.</text>
</comment>
<dbReference type="GO" id="GO:0061542">
    <property type="term" value="F:3-demethylubiquinol 3-O-methyltransferase activity"/>
    <property type="evidence" value="ECO:0007669"/>
    <property type="project" value="UniProtKB-EC"/>
</dbReference>
<keyword evidence="3 5" id="KW-0831">Ubiquinone biosynthesis</keyword>
<feature type="binding site" evidence="5">
    <location>
        <position position="99"/>
    </location>
    <ligand>
        <name>S-adenosyl-L-methionine</name>
        <dbReference type="ChEBI" id="CHEBI:59789"/>
    </ligand>
</feature>
<dbReference type="HAMAP" id="MF_00472">
    <property type="entry name" value="UbiG"/>
    <property type="match status" value="1"/>
</dbReference>
<accession>A0ABX1CQX8</accession>
<evidence type="ECO:0000256" key="5">
    <source>
        <dbReference type="HAMAP-Rule" id="MF_00472"/>
    </source>
</evidence>
<name>A0ABX1CQX8_9SPHN</name>
<gene>
    <name evidence="5 6" type="primary">ubiG</name>
    <name evidence="6" type="ORF">HBH26_13850</name>
</gene>
<comment type="function">
    <text evidence="5">O-methyltransferase that catalyzes the 2 O-methylation steps in the ubiquinone biosynthetic pathway.</text>
</comment>
<dbReference type="PANTHER" id="PTHR43464">
    <property type="entry name" value="METHYLTRANSFERASE"/>
    <property type="match status" value="1"/>
</dbReference>
<dbReference type="CDD" id="cd02440">
    <property type="entry name" value="AdoMet_MTases"/>
    <property type="match status" value="1"/>
</dbReference>
<keyword evidence="2 5" id="KW-0808">Transferase</keyword>
<evidence type="ECO:0000313" key="7">
    <source>
        <dbReference type="Proteomes" id="UP000732399"/>
    </source>
</evidence>
<comment type="similarity">
    <text evidence="5">Belongs to the methyltransferase superfamily. UbiG/COQ3 family.</text>
</comment>
<evidence type="ECO:0000256" key="3">
    <source>
        <dbReference type="ARBA" id="ARBA00022688"/>
    </source>
</evidence>
<dbReference type="Gene3D" id="3.40.50.150">
    <property type="entry name" value="Vaccinia Virus protein VP39"/>
    <property type="match status" value="1"/>
</dbReference>
<dbReference type="SUPFAM" id="SSF53335">
    <property type="entry name" value="S-adenosyl-L-methionine-dependent methyltransferases"/>
    <property type="match status" value="1"/>
</dbReference>
<dbReference type="Proteomes" id="UP000732399">
    <property type="component" value="Unassembled WGS sequence"/>
</dbReference>
<evidence type="ECO:0000313" key="6">
    <source>
        <dbReference type="EMBL" id="NJR79666.1"/>
    </source>
</evidence>
<dbReference type="PANTHER" id="PTHR43464:SF19">
    <property type="entry name" value="UBIQUINONE BIOSYNTHESIS O-METHYLTRANSFERASE, MITOCHONDRIAL"/>
    <property type="match status" value="1"/>
</dbReference>
<evidence type="ECO:0000256" key="4">
    <source>
        <dbReference type="ARBA" id="ARBA00022691"/>
    </source>
</evidence>
<dbReference type="EC" id="2.1.1.222" evidence="5"/>
<comment type="catalytic activity">
    <reaction evidence="5">
        <text>a 3-(all-trans-polyprenyl)benzene-1,2-diol + S-adenosyl-L-methionine = a 2-methoxy-6-(all-trans-polyprenyl)phenol + S-adenosyl-L-homocysteine + H(+)</text>
        <dbReference type="Rhea" id="RHEA:31411"/>
        <dbReference type="Rhea" id="RHEA-COMP:9550"/>
        <dbReference type="Rhea" id="RHEA-COMP:9551"/>
        <dbReference type="ChEBI" id="CHEBI:15378"/>
        <dbReference type="ChEBI" id="CHEBI:57856"/>
        <dbReference type="ChEBI" id="CHEBI:59789"/>
        <dbReference type="ChEBI" id="CHEBI:62729"/>
        <dbReference type="ChEBI" id="CHEBI:62731"/>
        <dbReference type="EC" id="2.1.1.222"/>
    </reaction>
</comment>
<feature type="binding site" evidence="5">
    <location>
        <position position="140"/>
    </location>
    <ligand>
        <name>S-adenosyl-L-methionine</name>
        <dbReference type="ChEBI" id="CHEBI:59789"/>
    </ligand>
</feature>
<feature type="binding site" evidence="5">
    <location>
        <position position="78"/>
    </location>
    <ligand>
        <name>S-adenosyl-L-methionine</name>
        <dbReference type="ChEBI" id="CHEBI:59789"/>
    </ligand>
</feature>
<protein>
    <recommendedName>
        <fullName evidence="5">Ubiquinone biosynthesis O-methyltransferase</fullName>
    </recommendedName>
    <alternativeName>
        <fullName evidence="5">2-polyprenyl-6-hydroxyphenol methylase</fullName>
        <ecNumber evidence="5">2.1.1.222</ecNumber>
    </alternativeName>
    <alternativeName>
        <fullName evidence="5">3-demethylubiquinone 3-O-methyltransferase</fullName>
        <ecNumber evidence="5">2.1.1.64</ecNumber>
    </alternativeName>
</protein>
<evidence type="ECO:0000256" key="1">
    <source>
        <dbReference type="ARBA" id="ARBA00022603"/>
    </source>
</evidence>
<dbReference type="GO" id="GO:0102208">
    <property type="term" value="F:2-polyprenyl-6-hydroxyphenol methylase activity"/>
    <property type="evidence" value="ECO:0007669"/>
    <property type="project" value="UniProtKB-EC"/>
</dbReference>
<dbReference type="EC" id="2.1.1.64" evidence="5"/>
<comment type="catalytic activity">
    <reaction evidence="5">
        <text>a 3-demethylubiquinol + S-adenosyl-L-methionine = a ubiquinol + S-adenosyl-L-homocysteine + H(+)</text>
        <dbReference type="Rhea" id="RHEA:44380"/>
        <dbReference type="Rhea" id="RHEA-COMP:9566"/>
        <dbReference type="Rhea" id="RHEA-COMP:10914"/>
        <dbReference type="ChEBI" id="CHEBI:15378"/>
        <dbReference type="ChEBI" id="CHEBI:17976"/>
        <dbReference type="ChEBI" id="CHEBI:57856"/>
        <dbReference type="ChEBI" id="CHEBI:59789"/>
        <dbReference type="ChEBI" id="CHEBI:84422"/>
        <dbReference type="EC" id="2.1.1.64"/>
    </reaction>
</comment>
<feature type="binding site" evidence="5">
    <location>
        <position position="47"/>
    </location>
    <ligand>
        <name>S-adenosyl-L-methionine</name>
        <dbReference type="ChEBI" id="CHEBI:59789"/>
    </ligand>
</feature>
<comment type="caution">
    <text evidence="6">The sequence shown here is derived from an EMBL/GenBank/DDBJ whole genome shotgun (WGS) entry which is preliminary data.</text>
</comment>
<dbReference type="EMBL" id="JAAVJH010000009">
    <property type="protein sequence ID" value="NJR79666.1"/>
    <property type="molecule type" value="Genomic_DNA"/>
</dbReference>
<dbReference type="Pfam" id="PF13489">
    <property type="entry name" value="Methyltransf_23"/>
    <property type="match status" value="1"/>
</dbReference>
<reference evidence="6 7" key="1">
    <citation type="submission" date="2020-03" db="EMBL/GenBank/DDBJ databases">
        <authorList>
            <person name="Wang L."/>
            <person name="He N."/>
            <person name="Li Y."/>
            <person name="Fang Y."/>
            <person name="Zhang F."/>
        </authorList>
    </citation>
    <scope>NUCLEOTIDE SEQUENCE [LARGE SCALE GENOMIC DNA]</scope>
    <source>
        <strain evidence="6 7">36D10-4-7</strain>
    </source>
</reference>
<keyword evidence="4 5" id="KW-0949">S-adenosyl-L-methionine</keyword>
<evidence type="ECO:0000256" key="2">
    <source>
        <dbReference type="ARBA" id="ARBA00022679"/>
    </source>
</evidence>